<protein>
    <submittedName>
        <fullName evidence="3">Response regulator receiver domain-containing protein</fullName>
    </submittedName>
</protein>
<comment type="caution">
    <text evidence="3">The sequence shown here is derived from an EMBL/GenBank/DDBJ whole genome shotgun (WGS) entry which is preliminary data.</text>
</comment>
<feature type="domain" description="Response regulatory" evidence="2">
    <location>
        <begin position="102"/>
        <end position="213"/>
    </location>
</feature>
<reference evidence="3 4" key="1">
    <citation type="submission" date="2018-07" db="EMBL/GenBank/DDBJ databases">
        <title>Genomic Encyclopedia of Type Strains, Phase IV (KMG-IV): sequencing the most valuable type-strain genomes for metagenomic binning, comparative biology and taxonomic classification.</title>
        <authorList>
            <person name="Goeker M."/>
        </authorList>
    </citation>
    <scope>NUCLEOTIDE SEQUENCE [LARGE SCALE GENOMIC DNA]</scope>
    <source>
        <strain evidence="3 4">DSM 21634</strain>
    </source>
</reference>
<dbReference type="AlphaFoldDB" id="A0A368XFJ8"/>
<dbReference type="Proteomes" id="UP000252884">
    <property type="component" value="Unassembled WGS sequence"/>
</dbReference>
<dbReference type="EMBL" id="QPJK01000013">
    <property type="protein sequence ID" value="RCW65267.1"/>
    <property type="molecule type" value="Genomic_DNA"/>
</dbReference>
<evidence type="ECO:0000313" key="4">
    <source>
        <dbReference type="Proteomes" id="UP000252884"/>
    </source>
</evidence>
<dbReference type="PANTHER" id="PTHR43228">
    <property type="entry name" value="TWO-COMPONENT RESPONSE REGULATOR"/>
    <property type="match status" value="1"/>
</dbReference>
<accession>A0A368XFJ8</accession>
<gene>
    <name evidence="3" type="ORF">DES41_113191</name>
</gene>
<dbReference type="SUPFAM" id="SSF52172">
    <property type="entry name" value="CheY-like"/>
    <property type="match status" value="1"/>
</dbReference>
<sequence length="213" mass="22923">MQDFAALVSALASLAWPAVCAFLLVWLRGPVGDLIASAKQRKFKIAIAGNELSMEEAAEQQSQVVLDLQTKLAELEKRLGPPPEAAAAPMAARTVQPARGHRVLWVDDVPRNNSYLIAALQERGVEVDTALSTDEGLARFAAQRYDVVVTDMGRAEGRTAGIDLVRRLRAQGTQVPLYIYCSVDAAQRWRDEALQAGASDITASGTSLLGVLP</sequence>
<dbReference type="InterPro" id="IPR011006">
    <property type="entry name" value="CheY-like_superfamily"/>
</dbReference>
<evidence type="ECO:0000313" key="3">
    <source>
        <dbReference type="EMBL" id="RCW65267.1"/>
    </source>
</evidence>
<keyword evidence="1" id="KW-0597">Phosphoprotein</keyword>
<keyword evidence="4" id="KW-1185">Reference proteome</keyword>
<dbReference type="Gene3D" id="3.40.50.2300">
    <property type="match status" value="1"/>
</dbReference>
<name>A0A368XFJ8_9BURK</name>
<dbReference type="Pfam" id="PF00072">
    <property type="entry name" value="Response_reg"/>
    <property type="match status" value="1"/>
</dbReference>
<feature type="modified residue" description="4-aspartylphosphate" evidence="1">
    <location>
        <position position="151"/>
    </location>
</feature>
<dbReference type="RefSeq" id="WP_114472044.1">
    <property type="nucleotide sequence ID" value="NZ_QPJK01000013.1"/>
</dbReference>
<dbReference type="CDD" id="cd00156">
    <property type="entry name" value="REC"/>
    <property type="match status" value="1"/>
</dbReference>
<dbReference type="InterPro" id="IPR001789">
    <property type="entry name" value="Sig_transdc_resp-reg_receiver"/>
</dbReference>
<dbReference type="PROSITE" id="PS50110">
    <property type="entry name" value="RESPONSE_REGULATORY"/>
    <property type="match status" value="1"/>
</dbReference>
<evidence type="ECO:0000256" key="1">
    <source>
        <dbReference type="PROSITE-ProRule" id="PRU00169"/>
    </source>
</evidence>
<dbReference type="PANTHER" id="PTHR43228:SF1">
    <property type="entry name" value="TWO-COMPONENT RESPONSE REGULATOR ARR22"/>
    <property type="match status" value="1"/>
</dbReference>
<evidence type="ECO:0000259" key="2">
    <source>
        <dbReference type="PROSITE" id="PS50110"/>
    </source>
</evidence>
<organism evidence="3 4">
    <name type="scientific">Pseudorhodoferax soli</name>
    <dbReference type="NCBI Taxonomy" id="545864"/>
    <lineage>
        <taxon>Bacteria</taxon>
        <taxon>Pseudomonadati</taxon>
        <taxon>Pseudomonadota</taxon>
        <taxon>Betaproteobacteria</taxon>
        <taxon>Burkholderiales</taxon>
        <taxon>Comamonadaceae</taxon>
    </lineage>
</organism>
<dbReference type="GO" id="GO:0000160">
    <property type="term" value="P:phosphorelay signal transduction system"/>
    <property type="evidence" value="ECO:0007669"/>
    <property type="project" value="InterPro"/>
</dbReference>
<dbReference type="OrthoDB" id="9180348at2"/>
<dbReference type="InterPro" id="IPR052048">
    <property type="entry name" value="ST_Response_Regulator"/>
</dbReference>
<proteinExistence type="predicted"/>
<dbReference type="SMART" id="SM00448">
    <property type="entry name" value="REC"/>
    <property type="match status" value="1"/>
</dbReference>